<keyword evidence="5" id="KW-0067">ATP-binding</keyword>
<dbReference type="InterPro" id="IPR029056">
    <property type="entry name" value="Ribokinase-like"/>
</dbReference>
<evidence type="ECO:0000256" key="4">
    <source>
        <dbReference type="ARBA" id="ARBA00022777"/>
    </source>
</evidence>
<evidence type="ECO:0000256" key="5">
    <source>
        <dbReference type="ARBA" id="ARBA00022840"/>
    </source>
</evidence>
<dbReference type="GO" id="GO:0005524">
    <property type="term" value="F:ATP binding"/>
    <property type="evidence" value="ECO:0007669"/>
    <property type="project" value="UniProtKB-KW"/>
</dbReference>
<reference evidence="7 8" key="1">
    <citation type="submission" date="2019-09" db="EMBL/GenBank/DDBJ databases">
        <title>Mumia zhuanghuii sp. nov. isolated from the intestinal contents of plateau pika (Ochotona curzoniae) in the Qinghai-Tibet plateau of China.</title>
        <authorList>
            <person name="Tian Z."/>
        </authorList>
    </citation>
    <scope>NUCLEOTIDE SEQUENCE [LARGE SCALE GENOMIC DNA]</scope>
    <source>
        <strain evidence="8">350</strain>
    </source>
</reference>
<dbReference type="RefSeq" id="WP_149771583.1">
    <property type="nucleotide sequence ID" value="NZ_VDFQ02000007.1"/>
</dbReference>
<evidence type="ECO:0000256" key="2">
    <source>
        <dbReference type="ARBA" id="ARBA00022679"/>
    </source>
</evidence>
<protein>
    <submittedName>
        <fullName evidence="7">Sugar kinase</fullName>
    </submittedName>
</protein>
<dbReference type="InterPro" id="IPR050306">
    <property type="entry name" value="PfkB_Carbo_kinase"/>
</dbReference>
<comment type="caution">
    <text evidence="7">The sequence shown here is derived from an EMBL/GenBank/DDBJ whole genome shotgun (WGS) entry which is preliminary data.</text>
</comment>
<keyword evidence="3" id="KW-0547">Nucleotide-binding</keyword>
<dbReference type="CDD" id="cd01166">
    <property type="entry name" value="KdgK"/>
    <property type="match status" value="1"/>
</dbReference>
<dbReference type="InterPro" id="IPR011611">
    <property type="entry name" value="PfkB_dom"/>
</dbReference>
<name>A0A5Q6RJN4_9ACTN</name>
<dbReference type="Pfam" id="PF00294">
    <property type="entry name" value="PfkB"/>
    <property type="match status" value="1"/>
</dbReference>
<dbReference type="InterPro" id="IPR002173">
    <property type="entry name" value="Carboh/pur_kinase_PfkB_CS"/>
</dbReference>
<sequence>MTDVLTLGEAMGCLRGEGRVQLGGTMALGVAGAESNVAIGLSRLGHSSSWVGVVGPDQIGELVVRTLRAEGVDVSSIRRGDEPTGIVVFENRVAGVARVDYHRRGSAGSTVSGDDVAVAFAQGSPRIVHLTGVTLALSETAADAVRTAARLARECGAVVSLDVNHRSRLWSADTARTALSSVIDLVDVVIASEDELGLVAPSGTIAEQAGQLLAAGARAVVVKQGSDGATSYTADGVVRSPARRVRAVDVIGAGDAFVAGYLSGLLDGLPEPDRLQRANTVGAFAVASRGDWEGLPTREELALLDVTPGEVVR</sequence>
<dbReference type="OrthoDB" id="7946249at2"/>
<keyword evidence="4 7" id="KW-0418">Kinase</keyword>
<dbReference type="Proteomes" id="UP000307768">
    <property type="component" value="Unassembled WGS sequence"/>
</dbReference>
<keyword evidence="2" id="KW-0808">Transferase</keyword>
<dbReference type="Gene3D" id="3.40.1190.20">
    <property type="match status" value="1"/>
</dbReference>
<evidence type="ECO:0000256" key="3">
    <source>
        <dbReference type="ARBA" id="ARBA00022741"/>
    </source>
</evidence>
<comment type="similarity">
    <text evidence="1">Belongs to the carbohydrate kinase PfkB family.</text>
</comment>
<accession>A0A5Q6RJN4</accession>
<organism evidence="7 8">
    <name type="scientific">Mumia zhuanghuii</name>
    <dbReference type="NCBI Taxonomy" id="2585211"/>
    <lineage>
        <taxon>Bacteria</taxon>
        <taxon>Bacillati</taxon>
        <taxon>Actinomycetota</taxon>
        <taxon>Actinomycetes</taxon>
        <taxon>Propionibacteriales</taxon>
        <taxon>Nocardioidaceae</taxon>
        <taxon>Mumia</taxon>
    </lineage>
</organism>
<dbReference type="SUPFAM" id="SSF53613">
    <property type="entry name" value="Ribokinase-like"/>
    <property type="match status" value="1"/>
</dbReference>
<dbReference type="PANTHER" id="PTHR43085">
    <property type="entry name" value="HEXOKINASE FAMILY MEMBER"/>
    <property type="match status" value="1"/>
</dbReference>
<evidence type="ECO:0000259" key="6">
    <source>
        <dbReference type="Pfam" id="PF00294"/>
    </source>
</evidence>
<feature type="domain" description="Carbohydrate kinase PfkB" evidence="6">
    <location>
        <begin position="2"/>
        <end position="297"/>
    </location>
</feature>
<dbReference type="PROSITE" id="PS00584">
    <property type="entry name" value="PFKB_KINASES_2"/>
    <property type="match status" value="1"/>
</dbReference>
<dbReference type="AlphaFoldDB" id="A0A5Q6RJN4"/>
<dbReference type="GO" id="GO:0016301">
    <property type="term" value="F:kinase activity"/>
    <property type="evidence" value="ECO:0007669"/>
    <property type="project" value="UniProtKB-KW"/>
</dbReference>
<evidence type="ECO:0000313" key="7">
    <source>
        <dbReference type="EMBL" id="KAA1418294.1"/>
    </source>
</evidence>
<dbReference type="PANTHER" id="PTHR43085:SF1">
    <property type="entry name" value="PSEUDOURIDINE KINASE-RELATED"/>
    <property type="match status" value="1"/>
</dbReference>
<evidence type="ECO:0000313" key="8">
    <source>
        <dbReference type="Proteomes" id="UP000307768"/>
    </source>
</evidence>
<evidence type="ECO:0000256" key="1">
    <source>
        <dbReference type="ARBA" id="ARBA00010688"/>
    </source>
</evidence>
<gene>
    <name evidence="7" type="ORF">FE697_020955</name>
</gene>
<proteinExistence type="inferred from homology"/>
<dbReference type="EMBL" id="VDFQ02000007">
    <property type="protein sequence ID" value="KAA1418294.1"/>
    <property type="molecule type" value="Genomic_DNA"/>
</dbReference>